<reference evidence="3" key="1">
    <citation type="journal article" date="2023" name="Mol. Phylogenet. Evol.">
        <title>Genome-scale phylogeny and comparative genomics of the fungal order Sordariales.</title>
        <authorList>
            <person name="Hensen N."/>
            <person name="Bonometti L."/>
            <person name="Westerberg I."/>
            <person name="Brannstrom I.O."/>
            <person name="Guillou S."/>
            <person name="Cros-Aarteil S."/>
            <person name="Calhoun S."/>
            <person name="Haridas S."/>
            <person name="Kuo A."/>
            <person name="Mondo S."/>
            <person name="Pangilinan J."/>
            <person name="Riley R."/>
            <person name="LaButti K."/>
            <person name="Andreopoulos B."/>
            <person name="Lipzen A."/>
            <person name="Chen C."/>
            <person name="Yan M."/>
            <person name="Daum C."/>
            <person name="Ng V."/>
            <person name="Clum A."/>
            <person name="Steindorff A."/>
            <person name="Ohm R.A."/>
            <person name="Martin F."/>
            <person name="Silar P."/>
            <person name="Natvig D.O."/>
            <person name="Lalanne C."/>
            <person name="Gautier V."/>
            <person name="Ament-Velasquez S.L."/>
            <person name="Kruys A."/>
            <person name="Hutchinson M.I."/>
            <person name="Powell A.J."/>
            <person name="Barry K."/>
            <person name="Miller A.N."/>
            <person name="Grigoriev I.V."/>
            <person name="Debuchy R."/>
            <person name="Gladieux P."/>
            <person name="Hiltunen Thoren M."/>
            <person name="Johannesson H."/>
        </authorList>
    </citation>
    <scope>NUCLEOTIDE SEQUENCE</scope>
    <source>
        <strain evidence="3">CBS 232.78</strain>
    </source>
</reference>
<evidence type="ECO:0000256" key="2">
    <source>
        <dbReference type="SAM" id="Phobius"/>
    </source>
</evidence>
<keyword evidence="2" id="KW-0812">Transmembrane</keyword>
<proteinExistence type="predicted"/>
<evidence type="ECO:0000256" key="1">
    <source>
        <dbReference type="SAM" id="MobiDB-lite"/>
    </source>
</evidence>
<keyword evidence="2" id="KW-0472">Membrane</keyword>
<sequence>MLKTDGNVAIHPTGAMVSVVPAGDSDLAADPPPPKSRATSASIIRQPHVKNMPSGLPKHQHAHAAKPSKMFTLSGYTILIFGVSCFTAGVSTLWWPDPTLQVLDLEPSALPAVRGNALAAIAMGIYYTLAACQQNRTFFIATVPMRLFTTSIFWSQGWAAPARWEGSAAIATALALLWEQYGHSES</sequence>
<dbReference type="EMBL" id="JAULSW010000002">
    <property type="protein sequence ID" value="KAK3390675.1"/>
    <property type="molecule type" value="Genomic_DNA"/>
</dbReference>
<organism evidence="3 4">
    <name type="scientific">Podospora didyma</name>
    <dbReference type="NCBI Taxonomy" id="330526"/>
    <lineage>
        <taxon>Eukaryota</taxon>
        <taxon>Fungi</taxon>
        <taxon>Dikarya</taxon>
        <taxon>Ascomycota</taxon>
        <taxon>Pezizomycotina</taxon>
        <taxon>Sordariomycetes</taxon>
        <taxon>Sordariomycetidae</taxon>
        <taxon>Sordariales</taxon>
        <taxon>Podosporaceae</taxon>
        <taxon>Podospora</taxon>
    </lineage>
</organism>
<evidence type="ECO:0000313" key="3">
    <source>
        <dbReference type="EMBL" id="KAK3390675.1"/>
    </source>
</evidence>
<dbReference type="AlphaFoldDB" id="A0AAE0P0A1"/>
<feature type="transmembrane region" description="Helical" evidence="2">
    <location>
        <begin position="76"/>
        <end position="95"/>
    </location>
</feature>
<keyword evidence="2" id="KW-1133">Transmembrane helix</keyword>
<feature type="region of interest" description="Disordered" evidence="1">
    <location>
        <begin position="22"/>
        <end position="44"/>
    </location>
</feature>
<gene>
    <name evidence="3" type="ORF">B0H63DRAFT_466272</name>
</gene>
<accession>A0AAE0P0A1</accession>
<comment type="caution">
    <text evidence="3">The sequence shown here is derived from an EMBL/GenBank/DDBJ whole genome shotgun (WGS) entry which is preliminary data.</text>
</comment>
<keyword evidence="4" id="KW-1185">Reference proteome</keyword>
<feature type="transmembrane region" description="Helical" evidence="2">
    <location>
        <begin position="115"/>
        <end position="132"/>
    </location>
</feature>
<name>A0AAE0P0A1_9PEZI</name>
<dbReference type="Proteomes" id="UP001285441">
    <property type="component" value="Unassembled WGS sequence"/>
</dbReference>
<evidence type="ECO:0000313" key="4">
    <source>
        <dbReference type="Proteomes" id="UP001285441"/>
    </source>
</evidence>
<reference evidence="3" key="2">
    <citation type="submission" date="2023-06" db="EMBL/GenBank/DDBJ databases">
        <authorList>
            <consortium name="Lawrence Berkeley National Laboratory"/>
            <person name="Haridas S."/>
            <person name="Hensen N."/>
            <person name="Bonometti L."/>
            <person name="Westerberg I."/>
            <person name="Brannstrom I.O."/>
            <person name="Guillou S."/>
            <person name="Cros-Aarteil S."/>
            <person name="Calhoun S."/>
            <person name="Kuo A."/>
            <person name="Mondo S."/>
            <person name="Pangilinan J."/>
            <person name="Riley R."/>
            <person name="LaButti K."/>
            <person name="Andreopoulos B."/>
            <person name="Lipzen A."/>
            <person name="Chen C."/>
            <person name="Yanf M."/>
            <person name="Daum C."/>
            <person name="Ng V."/>
            <person name="Clum A."/>
            <person name="Steindorff A."/>
            <person name="Ohm R."/>
            <person name="Martin F."/>
            <person name="Silar P."/>
            <person name="Natvig D."/>
            <person name="Lalanne C."/>
            <person name="Gautier V."/>
            <person name="Ament-velasquez S.L."/>
            <person name="Kruys A."/>
            <person name="Hutchinson M.I."/>
            <person name="Powell A.J."/>
            <person name="Barry K."/>
            <person name="Miller A.N."/>
            <person name="Grigoriev I.V."/>
            <person name="Debuchy R."/>
            <person name="Gladieux P."/>
            <person name="Thoren M.H."/>
            <person name="Johannesson H."/>
        </authorList>
    </citation>
    <scope>NUCLEOTIDE SEQUENCE</scope>
    <source>
        <strain evidence="3">CBS 232.78</strain>
    </source>
</reference>
<protein>
    <submittedName>
        <fullName evidence="3">Uncharacterized protein</fullName>
    </submittedName>
</protein>